<sequence>MSSPTRALLDEARSLGGIAAAVSSTMLAQLALSVVETLVVSRLGAPALAGVALAAGLELLVFLLCLGVVTALIPLVSTALGRGDLAAARASTGAGFLVALATSLPAALVLLLLRAPIAALAEPGLAAESAAAYLTGSAVGLPAWVLFVAFRSVAVAAGASRTTVLAMTLVVPLHAALCLGLTLGGPGLLALGAFGAGVARALAGGLALAFVAFALRRSPHGSCRAVLRPLSRPTGAAIHDLLRLGVPFAARILLREGVMPAAAFLVAPHGTAAVAAHALASRLVDLLGITSFGLSSAATVRVARAVGLGDGAAVARAAWVSLGLALLVGLATGLPLAFLPGTVASLLLGDDTPEDLAALASLLPLAALLLLLEGVLSAVGGALSGFRDARAPFVIVAVGSWAVGLPLGYLLTAATARPADGLWCGMAIGAVLTAALYLARLLRHLSTHRTRAG</sequence>
<gene>
    <name evidence="3" type="ORF">OF850_18370</name>
</gene>
<evidence type="ECO:0000313" key="3">
    <source>
        <dbReference type="EMBL" id="MCW8087595.1"/>
    </source>
</evidence>
<keyword evidence="4" id="KW-1185">Reference proteome</keyword>
<feature type="transmembrane region" description="Helical" evidence="2">
    <location>
        <begin position="12"/>
        <end position="35"/>
    </location>
</feature>
<feature type="transmembrane region" description="Helical" evidence="2">
    <location>
        <begin position="358"/>
        <end position="379"/>
    </location>
</feature>
<feature type="transmembrane region" description="Helical" evidence="2">
    <location>
        <begin position="162"/>
        <end position="183"/>
    </location>
</feature>
<feature type="transmembrane region" description="Helical" evidence="2">
    <location>
        <begin position="391"/>
        <end position="414"/>
    </location>
</feature>
<proteinExistence type="predicted"/>
<feature type="transmembrane region" description="Helical" evidence="2">
    <location>
        <begin position="420"/>
        <end position="439"/>
    </location>
</feature>
<reference evidence="3 4" key="1">
    <citation type="submission" date="2022-10" db="EMBL/GenBank/DDBJ databases">
        <title>Roseococcus glaciei nov., sp. nov., isolated from glacier.</title>
        <authorList>
            <person name="Liu Q."/>
            <person name="Xin Y.-H."/>
        </authorList>
    </citation>
    <scope>NUCLEOTIDE SEQUENCE [LARGE SCALE GENOMIC DNA]</scope>
    <source>
        <strain evidence="3 4">MDT2-1-1</strain>
    </source>
</reference>
<dbReference type="EMBL" id="JAPFQI010000018">
    <property type="protein sequence ID" value="MCW8087595.1"/>
    <property type="molecule type" value="Genomic_DNA"/>
</dbReference>
<keyword evidence="2" id="KW-0472">Membrane</keyword>
<keyword evidence="2" id="KW-0812">Transmembrane</keyword>
<evidence type="ECO:0000256" key="1">
    <source>
        <dbReference type="ARBA" id="ARBA00022448"/>
    </source>
</evidence>
<dbReference type="Pfam" id="PF01554">
    <property type="entry name" value="MatE"/>
    <property type="match status" value="2"/>
</dbReference>
<dbReference type="RefSeq" id="WP_301591802.1">
    <property type="nucleotide sequence ID" value="NZ_JAPFQI010000018.1"/>
</dbReference>
<feature type="transmembrane region" description="Helical" evidence="2">
    <location>
        <begin position="47"/>
        <end position="73"/>
    </location>
</feature>
<feature type="transmembrane region" description="Helical" evidence="2">
    <location>
        <begin position="94"/>
        <end position="118"/>
    </location>
</feature>
<accession>A0ABT3NZK7</accession>
<feature type="transmembrane region" description="Helical" evidence="2">
    <location>
        <begin position="189"/>
        <end position="215"/>
    </location>
</feature>
<keyword evidence="1" id="KW-0813">Transport</keyword>
<dbReference type="InterPro" id="IPR050222">
    <property type="entry name" value="MATE_MdtK"/>
</dbReference>
<protein>
    <submittedName>
        <fullName evidence="3">MATE family efflux transporter</fullName>
    </submittedName>
</protein>
<feature type="transmembrane region" description="Helical" evidence="2">
    <location>
        <begin position="318"/>
        <end position="338"/>
    </location>
</feature>
<organism evidence="3 4">
    <name type="scientific">Sabulicella glaciei</name>
    <dbReference type="NCBI Taxonomy" id="2984948"/>
    <lineage>
        <taxon>Bacteria</taxon>
        <taxon>Pseudomonadati</taxon>
        <taxon>Pseudomonadota</taxon>
        <taxon>Alphaproteobacteria</taxon>
        <taxon>Acetobacterales</taxon>
        <taxon>Acetobacteraceae</taxon>
        <taxon>Sabulicella</taxon>
    </lineage>
</organism>
<evidence type="ECO:0000313" key="4">
    <source>
        <dbReference type="Proteomes" id="UP001526430"/>
    </source>
</evidence>
<dbReference type="PANTHER" id="PTHR43298:SF2">
    <property type="entry name" value="FMN_FAD EXPORTER YEEO-RELATED"/>
    <property type="match status" value="1"/>
</dbReference>
<keyword evidence="2" id="KW-1133">Transmembrane helix</keyword>
<name>A0ABT3NZK7_9PROT</name>
<evidence type="ECO:0000256" key="2">
    <source>
        <dbReference type="SAM" id="Phobius"/>
    </source>
</evidence>
<dbReference type="PANTHER" id="PTHR43298">
    <property type="entry name" value="MULTIDRUG RESISTANCE PROTEIN NORM-RELATED"/>
    <property type="match status" value="1"/>
</dbReference>
<dbReference type="Proteomes" id="UP001526430">
    <property type="component" value="Unassembled WGS sequence"/>
</dbReference>
<dbReference type="InterPro" id="IPR002528">
    <property type="entry name" value="MATE_fam"/>
</dbReference>
<dbReference type="NCBIfam" id="TIGR00797">
    <property type="entry name" value="matE"/>
    <property type="match status" value="1"/>
</dbReference>
<comment type="caution">
    <text evidence="3">The sequence shown here is derived from an EMBL/GenBank/DDBJ whole genome shotgun (WGS) entry which is preliminary data.</text>
</comment>
<feature type="transmembrane region" description="Helical" evidence="2">
    <location>
        <begin position="130"/>
        <end position="150"/>
    </location>
</feature>